<dbReference type="HOGENOM" id="CLU_002706_15_6_1"/>
<feature type="repeat" description="PPR" evidence="3">
    <location>
        <begin position="73"/>
        <end position="107"/>
    </location>
</feature>
<evidence type="ECO:0000313" key="5">
    <source>
        <dbReference type="EnsemblPlants" id="AET04981"/>
    </source>
</evidence>
<dbReference type="EMBL" id="CM001224">
    <property type="protein sequence ID" value="AET04981.1"/>
    <property type="molecule type" value="Genomic_DNA"/>
</dbReference>
<feature type="repeat" description="PPR" evidence="3">
    <location>
        <begin position="610"/>
        <end position="644"/>
    </location>
</feature>
<dbReference type="GO" id="GO:0003729">
    <property type="term" value="F:mRNA binding"/>
    <property type="evidence" value="ECO:0007669"/>
    <property type="project" value="UniProtKB-ARBA"/>
</dbReference>
<keyword evidence="6" id="KW-1185">Reference proteome</keyword>
<name>G7LHB8_MEDTR</name>
<dbReference type="Proteomes" id="UP000002051">
    <property type="component" value="Chromosome 8"/>
</dbReference>
<dbReference type="eggNOG" id="KOG4197">
    <property type="taxonomic scope" value="Eukaryota"/>
</dbReference>
<evidence type="ECO:0000313" key="6">
    <source>
        <dbReference type="Proteomes" id="UP000002051"/>
    </source>
</evidence>
<gene>
    <name evidence="4" type="ordered locus">MTR_8g098250</name>
</gene>
<reference evidence="4 6" key="2">
    <citation type="journal article" date="2014" name="BMC Genomics">
        <title>An improved genome release (version Mt4.0) for the model legume Medicago truncatula.</title>
        <authorList>
            <person name="Tang H."/>
            <person name="Krishnakumar V."/>
            <person name="Bidwell S."/>
            <person name="Rosen B."/>
            <person name="Chan A."/>
            <person name="Zhou S."/>
            <person name="Gentzbittel L."/>
            <person name="Childs K.L."/>
            <person name="Yandell M."/>
            <person name="Gundlach H."/>
            <person name="Mayer K.F."/>
            <person name="Schwartz D.C."/>
            <person name="Town C.D."/>
        </authorList>
    </citation>
    <scope>GENOME REANNOTATION</scope>
    <source>
        <strain evidence="5 6">cv. Jemalong A17</strain>
    </source>
</reference>
<feature type="repeat" description="PPR" evidence="3">
    <location>
        <begin position="509"/>
        <end position="543"/>
    </location>
</feature>
<feature type="repeat" description="PPR" evidence="3">
    <location>
        <begin position="408"/>
        <end position="442"/>
    </location>
</feature>
<comment type="similarity">
    <text evidence="2">Belongs to the PPR family. PCMP-E subfamily.</text>
</comment>
<dbReference type="Pfam" id="PF20431">
    <property type="entry name" value="E_motif"/>
    <property type="match status" value="1"/>
</dbReference>
<sequence>MSLYKLKFLNKINVIQTLHFSTLLHQFLEPRIPPIIEQRKIGRELANLLQSPHIPCCKKIHSKIVVFGFHKHDIFLVNTLLHAYSKLNLVNHANKLFDTMSHKNLVTWSSMVSMYTHHSHCLEALMLFVQFMRSCNEKPNEYILASVVRACTQFGGLNPALQIHGLVVKGGYVQDVYVCTSLIDFYTKHACIDDARLLFDGLQVKTSFTWTTIIAGYSKQGRSQVSLKLFDQMKEGHVCPDKYVLSSVLSACLMLKFLEGGKQIHCYVLRSGIVMDVSMVNGFIDFYFKCHKVQLGRKLFDRMVDKNVVSWTTVIAGCMQNSFHRDALDLFVEMARMGWNPDAFGCTSVLNSCGSLVALEKGRQVHAYAIKVNIDNDDFVKNGLIDMYAKCDSLTDARKVFNLMAAIDLVSYNAMIEGYSRQDKLCEALDLFREMRLSLSSPTLLIFVSLLGVSASLYHLELSNQIHGLIIKYGVSLDEFAGSALIDVYSKCSRVGDARLVFEEIQDKDIVVWTAMFSGYTQQSENEESLKLYKCLQMSRLKPNEFTFAAVITAASNIASLRHGQQFHNQVIKMGFDDDPFVANTLVDMYAKSGSIEEAHKAFISTNWKDTACWNSMIATYAQHGEAEKALQVFEDMIMEGLKPNYVTFVGVLSACSHTGLLDLGFDHFDSMSQFGIEPGIEHYVCMVSLLGRAGKLYEAKEFIEKMPIKQAAVVWRSLLSACRVSGNVELGTYAAEMAISCNPADSGSYVLLSNIFASKGMWVNVRRLREKMDISGVVKEPGCSWIEVNNEIHKFIAKDTAHRDSAPISLVLDNLLLQIKGFGYMANTDNKQCYTSSQLKSPEILTTPQLLSTVRQLRDSASHPLPLLLPKENVNQDDDDKGFPKDRILGYIHDKRNGVVTSNNTDYFSVNPRASISVSQIVQEKLDFPKVTLKMLILESSYGSQDYIHFLFHRYLKASANENCNEMKLGSEQISLRLENVPSELNCNAKVTEPDTT</sequence>
<dbReference type="Gene3D" id="1.25.40.10">
    <property type="entry name" value="Tetratricopeptide repeat domain"/>
    <property type="match status" value="6"/>
</dbReference>
<dbReference type="GO" id="GO:0003723">
    <property type="term" value="F:RNA binding"/>
    <property type="evidence" value="ECO:0000318"/>
    <property type="project" value="GO_Central"/>
</dbReference>
<feature type="repeat" description="PPR" evidence="3">
    <location>
        <begin position="307"/>
        <end position="341"/>
    </location>
</feature>
<reference evidence="4 6" key="1">
    <citation type="journal article" date="2011" name="Nature">
        <title>The Medicago genome provides insight into the evolution of rhizobial symbioses.</title>
        <authorList>
            <person name="Young N.D."/>
            <person name="Debelle F."/>
            <person name="Oldroyd G.E."/>
            <person name="Geurts R."/>
            <person name="Cannon S.B."/>
            <person name="Udvardi M.K."/>
            <person name="Benedito V.A."/>
            <person name="Mayer K.F."/>
            <person name="Gouzy J."/>
            <person name="Schoof H."/>
            <person name="Van de Peer Y."/>
            <person name="Proost S."/>
            <person name="Cook D.R."/>
            <person name="Meyers B.C."/>
            <person name="Spannagl M."/>
            <person name="Cheung F."/>
            <person name="De Mita S."/>
            <person name="Krishnakumar V."/>
            <person name="Gundlach H."/>
            <person name="Zhou S."/>
            <person name="Mudge J."/>
            <person name="Bharti A.K."/>
            <person name="Murray J.D."/>
            <person name="Naoumkina M.A."/>
            <person name="Rosen B."/>
            <person name="Silverstein K.A."/>
            <person name="Tang H."/>
            <person name="Rombauts S."/>
            <person name="Zhao P.X."/>
            <person name="Zhou P."/>
            <person name="Barbe V."/>
            <person name="Bardou P."/>
            <person name="Bechner M."/>
            <person name="Bellec A."/>
            <person name="Berger A."/>
            <person name="Berges H."/>
            <person name="Bidwell S."/>
            <person name="Bisseling T."/>
            <person name="Choisne N."/>
            <person name="Couloux A."/>
            <person name="Denny R."/>
            <person name="Deshpande S."/>
            <person name="Dai X."/>
            <person name="Doyle J.J."/>
            <person name="Dudez A.M."/>
            <person name="Farmer A.D."/>
            <person name="Fouteau S."/>
            <person name="Franken C."/>
            <person name="Gibelin C."/>
            <person name="Gish J."/>
            <person name="Goldstein S."/>
            <person name="Gonzalez A.J."/>
            <person name="Green P.J."/>
            <person name="Hallab A."/>
            <person name="Hartog M."/>
            <person name="Hua A."/>
            <person name="Humphray S.J."/>
            <person name="Jeong D.H."/>
            <person name="Jing Y."/>
            <person name="Jocker A."/>
            <person name="Kenton S.M."/>
            <person name="Kim D.J."/>
            <person name="Klee K."/>
            <person name="Lai H."/>
            <person name="Lang C."/>
            <person name="Lin S."/>
            <person name="Macmil S.L."/>
            <person name="Magdelenat G."/>
            <person name="Matthews L."/>
            <person name="McCorrison J."/>
            <person name="Monaghan E.L."/>
            <person name="Mun J.H."/>
            <person name="Najar F.Z."/>
            <person name="Nicholson C."/>
            <person name="Noirot C."/>
            <person name="O'Bleness M."/>
            <person name="Paule C.R."/>
            <person name="Poulain J."/>
            <person name="Prion F."/>
            <person name="Qin B."/>
            <person name="Qu C."/>
            <person name="Retzel E.F."/>
            <person name="Riddle C."/>
            <person name="Sallet E."/>
            <person name="Samain S."/>
            <person name="Samson N."/>
            <person name="Sanders I."/>
            <person name="Saurat O."/>
            <person name="Scarpelli C."/>
            <person name="Schiex T."/>
            <person name="Segurens B."/>
            <person name="Severin A.J."/>
            <person name="Sherrier D.J."/>
            <person name="Shi R."/>
            <person name="Sims S."/>
            <person name="Singer S.R."/>
            <person name="Sinharoy S."/>
            <person name="Sterck L."/>
            <person name="Viollet A."/>
            <person name="Wang B.B."/>
            <person name="Wang K."/>
            <person name="Wang M."/>
            <person name="Wang X."/>
            <person name="Warfsmann J."/>
            <person name="Weissenbach J."/>
            <person name="White D.D."/>
            <person name="White J.D."/>
            <person name="Wiley G.B."/>
            <person name="Wincker P."/>
            <person name="Xing Y."/>
            <person name="Yang L."/>
            <person name="Yao Z."/>
            <person name="Ying F."/>
            <person name="Zhai J."/>
            <person name="Zhou L."/>
            <person name="Zuber A."/>
            <person name="Denarie J."/>
            <person name="Dixon R.A."/>
            <person name="May G.D."/>
            <person name="Schwartz D.C."/>
            <person name="Rogers J."/>
            <person name="Quetier F."/>
            <person name="Town C.D."/>
            <person name="Roe B.A."/>
        </authorList>
    </citation>
    <scope>NUCLEOTIDE SEQUENCE [LARGE SCALE GENOMIC DNA]</scope>
    <source>
        <strain evidence="4">A17</strain>
        <strain evidence="5 6">cv. Jemalong A17</strain>
    </source>
</reference>
<feature type="repeat" description="PPR" evidence="3">
    <location>
        <begin position="206"/>
        <end position="240"/>
    </location>
</feature>
<dbReference type="FunFam" id="1.25.40.10:FF:000361">
    <property type="entry name" value="Pentatricopeptide repeat-containing protein chloroplastic"/>
    <property type="match status" value="1"/>
</dbReference>
<evidence type="ECO:0000256" key="2">
    <source>
        <dbReference type="ARBA" id="ARBA00061659"/>
    </source>
</evidence>
<dbReference type="FunFam" id="1.25.40.10:FF:000353">
    <property type="entry name" value="Pentatricopeptide repeat-containing protein At4g39530"/>
    <property type="match status" value="1"/>
</dbReference>
<evidence type="ECO:0000256" key="3">
    <source>
        <dbReference type="PROSITE-ProRule" id="PRU00708"/>
    </source>
</evidence>
<proteinExistence type="inferred from homology"/>
<dbReference type="Pfam" id="PF13041">
    <property type="entry name" value="PPR_2"/>
    <property type="match status" value="3"/>
</dbReference>
<keyword evidence="1" id="KW-0677">Repeat</keyword>
<dbReference type="PANTHER" id="PTHR47926:SF527">
    <property type="entry name" value="PENTATRICOPEPTIDE REPEAT-CONTAINING PROTEIN"/>
    <property type="match status" value="1"/>
</dbReference>
<dbReference type="EnsemblPlants" id="AET04981">
    <property type="protein sequence ID" value="AET04981"/>
    <property type="gene ID" value="MTR_8g098250"/>
</dbReference>
<dbReference type="STRING" id="3880.G7LHB8"/>
<dbReference type="AlphaFoldDB" id="G7LHB8"/>
<dbReference type="GO" id="GO:0009451">
    <property type="term" value="P:RNA modification"/>
    <property type="evidence" value="ECO:0000318"/>
    <property type="project" value="GO_Central"/>
</dbReference>
<dbReference type="InterPro" id="IPR011990">
    <property type="entry name" value="TPR-like_helical_dom_sf"/>
</dbReference>
<dbReference type="FunFam" id="1.25.40.10:FF:000073">
    <property type="entry name" value="Pentatricopeptide repeat-containing protein chloroplastic"/>
    <property type="match status" value="1"/>
</dbReference>
<evidence type="ECO:0000256" key="1">
    <source>
        <dbReference type="ARBA" id="ARBA00022737"/>
    </source>
</evidence>
<organism evidence="4 6">
    <name type="scientific">Medicago truncatula</name>
    <name type="common">Barrel medic</name>
    <name type="synonym">Medicago tribuloides</name>
    <dbReference type="NCBI Taxonomy" id="3880"/>
    <lineage>
        <taxon>Eukaryota</taxon>
        <taxon>Viridiplantae</taxon>
        <taxon>Streptophyta</taxon>
        <taxon>Embryophyta</taxon>
        <taxon>Tracheophyta</taxon>
        <taxon>Spermatophyta</taxon>
        <taxon>Magnoliopsida</taxon>
        <taxon>eudicotyledons</taxon>
        <taxon>Gunneridae</taxon>
        <taxon>Pentapetalae</taxon>
        <taxon>rosids</taxon>
        <taxon>fabids</taxon>
        <taxon>Fabales</taxon>
        <taxon>Fabaceae</taxon>
        <taxon>Papilionoideae</taxon>
        <taxon>50 kb inversion clade</taxon>
        <taxon>NPAAA clade</taxon>
        <taxon>Hologalegina</taxon>
        <taxon>IRL clade</taxon>
        <taxon>Trifolieae</taxon>
        <taxon>Medicago</taxon>
    </lineage>
</organism>
<evidence type="ECO:0000313" key="4">
    <source>
        <dbReference type="EMBL" id="AET04981.1"/>
    </source>
</evidence>
<dbReference type="NCBIfam" id="TIGR00756">
    <property type="entry name" value="PPR"/>
    <property type="match status" value="4"/>
</dbReference>
<accession>G7LHB8</accession>
<dbReference type="FunFam" id="1.25.40.10:FF:000958">
    <property type="entry name" value="Pentatricopeptide repeat-containing protein At4g39530"/>
    <property type="match status" value="1"/>
</dbReference>
<dbReference type="OMA" id="NEKPNEY"/>
<dbReference type="InterPro" id="IPR046960">
    <property type="entry name" value="PPR_At4g14850-like_plant"/>
</dbReference>
<dbReference type="PANTHER" id="PTHR47926">
    <property type="entry name" value="PENTATRICOPEPTIDE REPEAT-CONTAINING PROTEIN"/>
    <property type="match status" value="1"/>
</dbReference>
<protein>
    <submittedName>
        <fullName evidence="4">PPR containing plant-like protein</fullName>
    </submittedName>
</protein>
<dbReference type="InterPro" id="IPR046848">
    <property type="entry name" value="E_motif"/>
</dbReference>
<feature type="repeat" description="PPR" evidence="3">
    <location>
        <begin position="645"/>
        <end position="679"/>
    </location>
</feature>
<reference evidence="5" key="3">
    <citation type="submission" date="2015-04" db="UniProtKB">
        <authorList>
            <consortium name="EnsemblPlants"/>
        </authorList>
    </citation>
    <scope>IDENTIFICATION</scope>
    <source>
        <strain evidence="5">cv. Jemalong A17</strain>
    </source>
</reference>
<dbReference type="PROSITE" id="PS51375">
    <property type="entry name" value="PPR"/>
    <property type="match status" value="7"/>
</dbReference>
<dbReference type="PaxDb" id="3880-AET04981"/>
<dbReference type="FunFam" id="1.25.40.10:FF:000090">
    <property type="entry name" value="Pentatricopeptide repeat-containing protein, chloroplastic"/>
    <property type="match status" value="1"/>
</dbReference>
<dbReference type="Pfam" id="PF01535">
    <property type="entry name" value="PPR"/>
    <property type="match status" value="8"/>
</dbReference>
<dbReference type="InterPro" id="IPR002885">
    <property type="entry name" value="PPR_rpt"/>
</dbReference>